<keyword evidence="5" id="KW-1185">Reference proteome</keyword>
<evidence type="ECO:0000313" key="5">
    <source>
        <dbReference type="Proteomes" id="UP000664859"/>
    </source>
</evidence>
<evidence type="ECO:0000313" key="4">
    <source>
        <dbReference type="EMBL" id="KAG5187462.1"/>
    </source>
</evidence>
<evidence type="ECO:0000256" key="2">
    <source>
        <dbReference type="ARBA" id="ARBA00023043"/>
    </source>
</evidence>
<dbReference type="PROSITE" id="PS50088">
    <property type="entry name" value="ANK_REPEAT"/>
    <property type="match status" value="1"/>
</dbReference>
<protein>
    <submittedName>
        <fullName evidence="4">Ankyrin repeat-containing domain protein</fullName>
    </submittedName>
</protein>
<dbReference type="PANTHER" id="PTHR24166:SF48">
    <property type="entry name" value="PROTEIN VAPYRIN"/>
    <property type="match status" value="1"/>
</dbReference>
<evidence type="ECO:0000256" key="1">
    <source>
        <dbReference type="ARBA" id="ARBA00022737"/>
    </source>
</evidence>
<dbReference type="Proteomes" id="UP000664859">
    <property type="component" value="Unassembled WGS sequence"/>
</dbReference>
<reference evidence="4" key="1">
    <citation type="submission" date="2021-02" db="EMBL/GenBank/DDBJ databases">
        <title>First Annotated Genome of the Yellow-green Alga Tribonema minus.</title>
        <authorList>
            <person name="Mahan K.M."/>
        </authorList>
    </citation>
    <scope>NUCLEOTIDE SEQUENCE</scope>
    <source>
        <strain evidence="4">UTEX B ZZ1240</strain>
    </source>
</reference>
<feature type="repeat" description="ANK" evidence="3">
    <location>
        <begin position="81"/>
        <end position="113"/>
    </location>
</feature>
<dbReference type="SUPFAM" id="SSF48403">
    <property type="entry name" value="Ankyrin repeat"/>
    <property type="match status" value="1"/>
</dbReference>
<dbReference type="InterPro" id="IPR050889">
    <property type="entry name" value="Dendritic_Spine_Reg/Scaffold"/>
</dbReference>
<comment type="caution">
    <text evidence="4">The sequence shown here is derived from an EMBL/GenBank/DDBJ whole genome shotgun (WGS) entry which is preliminary data.</text>
</comment>
<name>A0A835Z893_9STRA</name>
<organism evidence="4 5">
    <name type="scientific">Tribonema minus</name>
    <dbReference type="NCBI Taxonomy" id="303371"/>
    <lineage>
        <taxon>Eukaryota</taxon>
        <taxon>Sar</taxon>
        <taxon>Stramenopiles</taxon>
        <taxon>Ochrophyta</taxon>
        <taxon>PX clade</taxon>
        <taxon>Xanthophyceae</taxon>
        <taxon>Tribonematales</taxon>
        <taxon>Tribonemataceae</taxon>
        <taxon>Tribonema</taxon>
    </lineage>
</organism>
<dbReference type="AlphaFoldDB" id="A0A835Z893"/>
<dbReference type="Pfam" id="PF00023">
    <property type="entry name" value="Ank"/>
    <property type="match status" value="1"/>
</dbReference>
<accession>A0A835Z893</accession>
<proteinExistence type="predicted"/>
<sequence length="280" mass="30526">MHAAASQNTSRLTAERHLLRAVEDNDGARVTELLQRYSDLDAEDVYHHTALMLAVQEGFTGIVSTLLRHNGEERVEAVDEDGLTPLMFACVPDRVRLIPKLLRHGSDPVARDSDGLTALMRAAYAGHVTVISALLKDASAQQQVMAMSDDESFVTPLLIAESEGHTEAVRELLTCSPQVQLTYRSPSGATPLMVAVDGRHSNNHEILMVLILAGLPLQQLVDFESPAVSATMSAGSYNYGLHVITETLQRLQSYNSYAEYASGARRGGGFRGRRSRSLGR</sequence>
<dbReference type="InterPro" id="IPR036770">
    <property type="entry name" value="Ankyrin_rpt-contain_sf"/>
</dbReference>
<evidence type="ECO:0000256" key="3">
    <source>
        <dbReference type="PROSITE-ProRule" id="PRU00023"/>
    </source>
</evidence>
<dbReference type="Gene3D" id="1.25.40.20">
    <property type="entry name" value="Ankyrin repeat-containing domain"/>
    <property type="match status" value="1"/>
</dbReference>
<dbReference type="SMART" id="SM00248">
    <property type="entry name" value="ANK"/>
    <property type="match status" value="5"/>
</dbReference>
<dbReference type="InterPro" id="IPR002110">
    <property type="entry name" value="Ankyrin_rpt"/>
</dbReference>
<gene>
    <name evidence="4" type="ORF">JKP88DRAFT_161776</name>
</gene>
<keyword evidence="1" id="KW-0677">Repeat</keyword>
<dbReference type="OrthoDB" id="102463at2759"/>
<dbReference type="Pfam" id="PF12796">
    <property type="entry name" value="Ank_2"/>
    <property type="match status" value="1"/>
</dbReference>
<dbReference type="PANTHER" id="PTHR24166">
    <property type="entry name" value="ROLLING PEBBLES, ISOFORM B"/>
    <property type="match status" value="1"/>
</dbReference>
<keyword evidence="2 3" id="KW-0040">ANK repeat</keyword>
<dbReference type="EMBL" id="JAFCMP010000090">
    <property type="protein sequence ID" value="KAG5187462.1"/>
    <property type="molecule type" value="Genomic_DNA"/>
</dbReference>
<dbReference type="PROSITE" id="PS50297">
    <property type="entry name" value="ANK_REP_REGION"/>
    <property type="match status" value="1"/>
</dbReference>